<proteinExistence type="predicted"/>
<evidence type="ECO:0000313" key="3">
    <source>
        <dbReference type="Proteomes" id="UP000252100"/>
    </source>
</evidence>
<gene>
    <name evidence="2" type="ORF">DT065_13225</name>
</gene>
<dbReference type="SUPFAM" id="SSF55718">
    <property type="entry name" value="SCP-like"/>
    <property type="match status" value="1"/>
</dbReference>
<dbReference type="KEGG" id="rue:DT065_13225"/>
<reference evidence="2 3" key="1">
    <citation type="journal article" date="2018" name="J. Microbiol.">
        <title>Salicibibacter kimchii gen. nov., sp. nov., a moderately halophilic and alkalitolerant bacterium in the family Bacillaceae, isolated from kimchi.</title>
        <authorList>
            <person name="Jang J.Y."/>
            <person name="Oh Y.J."/>
            <person name="Lim S.K."/>
            <person name="Park H.K."/>
            <person name="Lee C."/>
            <person name="Kim J.Y."/>
            <person name="Lee M.A."/>
            <person name="Choi H.J."/>
        </authorList>
    </citation>
    <scope>NUCLEOTIDE SEQUENCE [LARGE SCALE GENOMIC DNA]</scope>
    <source>
        <strain evidence="2 3">NKC1-1</strain>
    </source>
</reference>
<dbReference type="Gene3D" id="3.30.1050.10">
    <property type="entry name" value="SCP2 sterol-binding domain"/>
    <property type="match status" value="1"/>
</dbReference>
<evidence type="ECO:0000259" key="1">
    <source>
        <dbReference type="Pfam" id="PF02036"/>
    </source>
</evidence>
<dbReference type="PANTHER" id="PTHR10094">
    <property type="entry name" value="STEROL CARRIER PROTEIN 2 SCP-2 FAMILY PROTEIN"/>
    <property type="match status" value="1"/>
</dbReference>
<dbReference type="InterPro" id="IPR003033">
    <property type="entry name" value="SCP2_sterol-bd_dom"/>
</dbReference>
<sequence length="112" mass="12077">MAQSTEKVFQMIDAALKSDPSATEDAEGVYQFNLTGDDGGTYQMIIESDGARAVEGKEKEADCTLEISAEDYKDMVAGNLNPTEAFMGGQLTIDGDMGMAMKLQTVLNSFNF</sequence>
<dbReference type="RefSeq" id="WP_114374174.1">
    <property type="nucleotide sequence ID" value="NZ_CP031092.1"/>
</dbReference>
<dbReference type="AlphaFoldDB" id="A0A345C0Y7"/>
<keyword evidence="3" id="KW-1185">Reference proteome</keyword>
<feature type="domain" description="SCP2" evidence="1">
    <location>
        <begin position="18"/>
        <end position="107"/>
    </location>
</feature>
<dbReference type="OrthoDB" id="9804656at2"/>
<evidence type="ECO:0000313" key="2">
    <source>
        <dbReference type="EMBL" id="AXF56868.1"/>
    </source>
</evidence>
<dbReference type="GO" id="GO:0005829">
    <property type="term" value="C:cytosol"/>
    <property type="evidence" value="ECO:0007669"/>
    <property type="project" value="TreeGrafter"/>
</dbReference>
<name>A0A345C0Y7_9BACI</name>
<protein>
    <submittedName>
        <fullName evidence="2">Sterol-binding protein</fullName>
    </submittedName>
</protein>
<dbReference type="InterPro" id="IPR036527">
    <property type="entry name" value="SCP2_sterol-bd_dom_sf"/>
</dbReference>
<dbReference type="PANTHER" id="PTHR10094:SF25">
    <property type="entry name" value="SCP2 STEROL-BINDING DOMAIN-CONTAINING PROTEIN 1"/>
    <property type="match status" value="1"/>
</dbReference>
<dbReference type="Pfam" id="PF02036">
    <property type="entry name" value="SCP2"/>
    <property type="match status" value="1"/>
</dbReference>
<organism evidence="2 3">
    <name type="scientific">Salicibibacter kimchii</name>
    <dbReference type="NCBI Taxonomy" id="2099786"/>
    <lineage>
        <taxon>Bacteria</taxon>
        <taxon>Bacillati</taxon>
        <taxon>Bacillota</taxon>
        <taxon>Bacilli</taxon>
        <taxon>Bacillales</taxon>
        <taxon>Bacillaceae</taxon>
        <taxon>Salicibibacter</taxon>
    </lineage>
</organism>
<dbReference type="EMBL" id="CP031092">
    <property type="protein sequence ID" value="AXF56868.1"/>
    <property type="molecule type" value="Genomic_DNA"/>
</dbReference>
<dbReference type="Proteomes" id="UP000252100">
    <property type="component" value="Chromosome"/>
</dbReference>
<accession>A0A345C0Y7</accession>